<evidence type="ECO:0000259" key="5">
    <source>
        <dbReference type="PROSITE" id="PS50157"/>
    </source>
</evidence>
<dbReference type="VEuPathDB" id="VectorBase:HLOH_046343"/>
<proteinExistence type="predicted"/>
<dbReference type="SUPFAM" id="SSF57667">
    <property type="entry name" value="beta-beta-alpha zinc fingers"/>
    <property type="match status" value="2"/>
</dbReference>
<dbReference type="Pfam" id="PF12171">
    <property type="entry name" value="zf-C2H2_jaz"/>
    <property type="match status" value="1"/>
</dbReference>
<sequence>MSCRESIHSPSSRFGELEDIGETGTPVVLVLASGGLLVDEVGGGQLELFSSAPAGSSGTPCISIHARLLRRASLGPGIAFGVERGTPLPVGGEEVDGVQASHITAPAAMLARSGLHQGSGRVQARVMSAVSAALGRGRGSRAGYLGCGGAEVSSTEYVLARLRRMKVDGDRVDAAPHPAAMSVPGFFCDPCGKTFSGPEPYQQHMVSEKHKKKVATPRELLGPLSCEPCQMTFTGPAPLRDHMASAGHAKRASRATQALTSVLQSISIGPQKVAAGGCTKGCISCGIPNFVNAKAAFDHHESPEHRQRSNLLAAVLAPQMCPPVQPPTAAVKQVTADTVVLPSSVIVCRAEEDFAEFCKKNKIFD</sequence>
<dbReference type="InterPro" id="IPR013087">
    <property type="entry name" value="Znf_C2H2_type"/>
</dbReference>
<dbReference type="InterPro" id="IPR036236">
    <property type="entry name" value="Znf_C2H2_sf"/>
</dbReference>
<dbReference type="SMART" id="SM00451">
    <property type="entry name" value="ZnF_U1"/>
    <property type="match status" value="2"/>
</dbReference>
<evidence type="ECO:0000256" key="3">
    <source>
        <dbReference type="ARBA" id="ARBA00022833"/>
    </source>
</evidence>
<dbReference type="EMBL" id="JABSTR010000004">
    <property type="protein sequence ID" value="KAH9366413.1"/>
    <property type="molecule type" value="Genomic_DNA"/>
</dbReference>
<dbReference type="SMART" id="SM00355">
    <property type="entry name" value="ZnF_C2H2"/>
    <property type="match status" value="2"/>
</dbReference>
<dbReference type="OrthoDB" id="6436350at2759"/>
<dbReference type="InterPro" id="IPR022755">
    <property type="entry name" value="Znf_C2H2_jaz"/>
</dbReference>
<organism evidence="6 7">
    <name type="scientific">Haemaphysalis longicornis</name>
    <name type="common">Bush tick</name>
    <dbReference type="NCBI Taxonomy" id="44386"/>
    <lineage>
        <taxon>Eukaryota</taxon>
        <taxon>Metazoa</taxon>
        <taxon>Ecdysozoa</taxon>
        <taxon>Arthropoda</taxon>
        <taxon>Chelicerata</taxon>
        <taxon>Arachnida</taxon>
        <taxon>Acari</taxon>
        <taxon>Parasitiformes</taxon>
        <taxon>Ixodida</taxon>
        <taxon>Ixodoidea</taxon>
        <taxon>Ixodidae</taxon>
        <taxon>Haemaphysalinae</taxon>
        <taxon>Haemaphysalis</taxon>
    </lineage>
</organism>
<evidence type="ECO:0000313" key="6">
    <source>
        <dbReference type="EMBL" id="KAH9366413.1"/>
    </source>
</evidence>
<evidence type="ECO:0000256" key="4">
    <source>
        <dbReference type="PROSITE-ProRule" id="PRU00042"/>
    </source>
</evidence>
<dbReference type="GO" id="GO:0008270">
    <property type="term" value="F:zinc ion binding"/>
    <property type="evidence" value="ECO:0007669"/>
    <property type="project" value="UniProtKB-KW"/>
</dbReference>
<keyword evidence="7" id="KW-1185">Reference proteome</keyword>
<dbReference type="GO" id="GO:0003676">
    <property type="term" value="F:nucleic acid binding"/>
    <property type="evidence" value="ECO:0007669"/>
    <property type="project" value="InterPro"/>
</dbReference>
<dbReference type="AlphaFoldDB" id="A0A9J6FTG3"/>
<dbReference type="InterPro" id="IPR003604">
    <property type="entry name" value="Matrin/U1-like-C_Znf_C2H2"/>
</dbReference>
<keyword evidence="1" id="KW-0479">Metal-binding</keyword>
<evidence type="ECO:0000256" key="1">
    <source>
        <dbReference type="ARBA" id="ARBA00022723"/>
    </source>
</evidence>
<evidence type="ECO:0000313" key="7">
    <source>
        <dbReference type="Proteomes" id="UP000821853"/>
    </source>
</evidence>
<dbReference type="PROSITE" id="PS00028">
    <property type="entry name" value="ZINC_FINGER_C2H2_1"/>
    <property type="match status" value="2"/>
</dbReference>
<dbReference type="Pfam" id="PF12874">
    <property type="entry name" value="zf-met"/>
    <property type="match status" value="1"/>
</dbReference>
<gene>
    <name evidence="6" type="ORF">HPB48_009309</name>
</gene>
<dbReference type="Gene3D" id="3.30.160.60">
    <property type="entry name" value="Classic Zinc Finger"/>
    <property type="match status" value="2"/>
</dbReference>
<keyword evidence="3" id="KW-0862">Zinc</keyword>
<dbReference type="PROSITE" id="PS50157">
    <property type="entry name" value="ZINC_FINGER_C2H2_2"/>
    <property type="match status" value="1"/>
</dbReference>
<dbReference type="Proteomes" id="UP000821853">
    <property type="component" value="Chromosome 2"/>
</dbReference>
<reference evidence="6 7" key="1">
    <citation type="journal article" date="2020" name="Cell">
        <title>Large-Scale Comparative Analyses of Tick Genomes Elucidate Their Genetic Diversity and Vector Capacities.</title>
        <authorList>
            <consortium name="Tick Genome and Microbiome Consortium (TIGMIC)"/>
            <person name="Jia N."/>
            <person name="Wang J."/>
            <person name="Shi W."/>
            <person name="Du L."/>
            <person name="Sun Y."/>
            <person name="Zhan W."/>
            <person name="Jiang J.F."/>
            <person name="Wang Q."/>
            <person name="Zhang B."/>
            <person name="Ji P."/>
            <person name="Bell-Sakyi L."/>
            <person name="Cui X.M."/>
            <person name="Yuan T.T."/>
            <person name="Jiang B.G."/>
            <person name="Yang W.F."/>
            <person name="Lam T.T."/>
            <person name="Chang Q.C."/>
            <person name="Ding S.J."/>
            <person name="Wang X.J."/>
            <person name="Zhu J.G."/>
            <person name="Ruan X.D."/>
            <person name="Zhao L."/>
            <person name="Wei J.T."/>
            <person name="Ye R.Z."/>
            <person name="Que T.C."/>
            <person name="Du C.H."/>
            <person name="Zhou Y.H."/>
            <person name="Cheng J.X."/>
            <person name="Dai P.F."/>
            <person name="Guo W.B."/>
            <person name="Han X.H."/>
            <person name="Huang E.J."/>
            <person name="Li L.F."/>
            <person name="Wei W."/>
            <person name="Gao Y.C."/>
            <person name="Liu J.Z."/>
            <person name="Shao H.Z."/>
            <person name="Wang X."/>
            <person name="Wang C.C."/>
            <person name="Yang T.C."/>
            <person name="Huo Q.B."/>
            <person name="Li W."/>
            <person name="Chen H.Y."/>
            <person name="Chen S.E."/>
            <person name="Zhou L.G."/>
            <person name="Ni X.B."/>
            <person name="Tian J.H."/>
            <person name="Sheng Y."/>
            <person name="Liu T."/>
            <person name="Pan Y.S."/>
            <person name="Xia L.Y."/>
            <person name="Li J."/>
            <person name="Zhao F."/>
            <person name="Cao W.C."/>
        </authorList>
    </citation>
    <scope>NUCLEOTIDE SEQUENCE [LARGE SCALE GENOMIC DNA]</scope>
    <source>
        <strain evidence="6">HaeL-2018</strain>
    </source>
</reference>
<protein>
    <recommendedName>
        <fullName evidence="5">C2H2-type domain-containing protein</fullName>
    </recommendedName>
</protein>
<comment type="caution">
    <text evidence="6">The sequence shown here is derived from an EMBL/GenBank/DDBJ whole genome shotgun (WGS) entry which is preliminary data.</text>
</comment>
<evidence type="ECO:0000256" key="2">
    <source>
        <dbReference type="ARBA" id="ARBA00022771"/>
    </source>
</evidence>
<accession>A0A9J6FTG3</accession>
<feature type="domain" description="C2H2-type" evidence="5">
    <location>
        <begin position="186"/>
        <end position="215"/>
    </location>
</feature>
<name>A0A9J6FTG3_HAELO</name>
<keyword evidence="2 4" id="KW-0863">Zinc-finger</keyword>